<proteinExistence type="predicted"/>
<keyword evidence="2" id="KW-1185">Reference proteome</keyword>
<evidence type="ECO:0000313" key="1">
    <source>
        <dbReference type="EMBL" id="BBU72765.1"/>
    </source>
</evidence>
<name>A0A679FFE9_9CAUD</name>
<evidence type="ECO:0000313" key="2">
    <source>
        <dbReference type="Proteomes" id="UP000479051"/>
    </source>
</evidence>
<sequence>MKSVKIAVDYDNTYTLDRDKWKELIFLMKLFGWDVRIFTYRFPDGNEHDLEPDLRELDIEVIYCSGKQKAHIAEAIGWVPDVWMDDSPETIVSYKDLCGFKLGCEANNEDSEFSDKTGKYKYYEDFKISGKY</sequence>
<reference evidence="1 2" key="1">
    <citation type="submission" date="2020-01" db="EMBL/GenBank/DDBJ databases">
        <title>Isolation, characterization and genomic analysis of a lytic bacteriophage vB_CsaP_009 infecting Cronobacter.</title>
        <authorList>
            <person name="Soleimani-Delfan A."/>
            <person name="Shahin K."/>
            <person name="Barazandeh M."/>
            <person name="Komijani M."/>
        </authorList>
    </citation>
    <scope>NUCLEOTIDE SEQUENCE [LARGE SCALE GENOMIC DNA]</scope>
</reference>
<dbReference type="RefSeq" id="YP_009833498.1">
    <property type="nucleotide sequence ID" value="NC_048664.1"/>
</dbReference>
<dbReference type="Proteomes" id="UP000479051">
    <property type="component" value="Segment"/>
</dbReference>
<dbReference type="GeneID" id="55603553"/>
<dbReference type="KEGG" id="vg:55603553"/>
<protein>
    <submittedName>
        <fullName evidence="1">Uncharacterized protein</fullName>
    </submittedName>
</protein>
<organism evidence="1 2">
    <name type="scientific">Cronobacter phage vB_CsaP_009</name>
    <dbReference type="NCBI Taxonomy" id="2699738"/>
    <lineage>
        <taxon>Viruses</taxon>
        <taxon>Duplodnaviria</taxon>
        <taxon>Heunggongvirae</taxon>
        <taxon>Uroviricota</taxon>
        <taxon>Caudoviricetes</taxon>
        <taxon>Grimontviridae</taxon>
        <taxon>Privateervirus</taxon>
        <taxon>Privateervirus pv009</taxon>
    </lineage>
</organism>
<dbReference type="EMBL" id="LC519601">
    <property type="protein sequence ID" value="BBU72765.1"/>
    <property type="molecule type" value="Genomic_DNA"/>
</dbReference>
<accession>A0A679FFE9</accession>